<reference evidence="2" key="2">
    <citation type="submission" date="2020-08" db="EMBL/GenBank/DDBJ databases">
        <title>Plant Genome Project.</title>
        <authorList>
            <person name="Zhang R.-G."/>
        </authorList>
    </citation>
    <scope>NUCLEOTIDE SEQUENCE</scope>
    <source>
        <strain evidence="2">Huo1</strain>
        <tissue evidence="2">Leaf</tissue>
    </source>
</reference>
<feature type="region of interest" description="Disordered" evidence="1">
    <location>
        <begin position="1"/>
        <end position="23"/>
    </location>
</feature>
<protein>
    <submittedName>
        <fullName evidence="2">Uncharacterized protein</fullName>
    </submittedName>
</protein>
<sequence length="185" mass="21208">MDFSTQMESTYSYSDDQQGGYSEECYSPDQGGSYYDPVCFDFSYDAQDHYTNENSEICAGMEEQPRSKWEEVLEICIIEVQENRKVSSQRLINLEEKHRPFGARIDESSRTRVEGYQECNVVQVVTDCVGEVEVTYHQTQDPLEYCVINSFTPTFDSSTCDANLCAMIAELEVLPERIPQKGNTF</sequence>
<comment type="caution">
    <text evidence="2">The sequence shown here is derived from an EMBL/GenBank/DDBJ whole genome shotgun (WGS) entry which is preliminary data.</text>
</comment>
<keyword evidence="3" id="KW-1185">Reference proteome</keyword>
<dbReference type="Proteomes" id="UP000298416">
    <property type="component" value="Unassembled WGS sequence"/>
</dbReference>
<accession>A0A8X8Z812</accession>
<evidence type="ECO:0000313" key="3">
    <source>
        <dbReference type="Proteomes" id="UP000298416"/>
    </source>
</evidence>
<evidence type="ECO:0000256" key="1">
    <source>
        <dbReference type="SAM" id="MobiDB-lite"/>
    </source>
</evidence>
<proteinExistence type="predicted"/>
<gene>
    <name evidence="2" type="ORF">SASPL_145317</name>
</gene>
<reference evidence="2" key="1">
    <citation type="submission" date="2018-01" db="EMBL/GenBank/DDBJ databases">
        <authorList>
            <person name="Mao J.F."/>
        </authorList>
    </citation>
    <scope>NUCLEOTIDE SEQUENCE</scope>
    <source>
        <strain evidence="2">Huo1</strain>
        <tissue evidence="2">Leaf</tissue>
    </source>
</reference>
<dbReference type="EMBL" id="PNBA02000017">
    <property type="protein sequence ID" value="KAG6394727.1"/>
    <property type="molecule type" value="Genomic_DNA"/>
</dbReference>
<feature type="compositionally biased region" description="Polar residues" evidence="1">
    <location>
        <begin position="1"/>
        <end position="20"/>
    </location>
</feature>
<organism evidence="2">
    <name type="scientific">Salvia splendens</name>
    <name type="common">Scarlet sage</name>
    <dbReference type="NCBI Taxonomy" id="180675"/>
    <lineage>
        <taxon>Eukaryota</taxon>
        <taxon>Viridiplantae</taxon>
        <taxon>Streptophyta</taxon>
        <taxon>Embryophyta</taxon>
        <taxon>Tracheophyta</taxon>
        <taxon>Spermatophyta</taxon>
        <taxon>Magnoliopsida</taxon>
        <taxon>eudicotyledons</taxon>
        <taxon>Gunneridae</taxon>
        <taxon>Pentapetalae</taxon>
        <taxon>asterids</taxon>
        <taxon>lamiids</taxon>
        <taxon>Lamiales</taxon>
        <taxon>Lamiaceae</taxon>
        <taxon>Nepetoideae</taxon>
        <taxon>Mentheae</taxon>
        <taxon>Salviinae</taxon>
        <taxon>Salvia</taxon>
        <taxon>Salvia subgen. Calosphace</taxon>
        <taxon>core Calosphace</taxon>
    </lineage>
</organism>
<name>A0A8X8Z812_SALSN</name>
<dbReference type="AlphaFoldDB" id="A0A8X8Z812"/>
<evidence type="ECO:0000313" key="2">
    <source>
        <dbReference type="EMBL" id="KAG6394727.1"/>
    </source>
</evidence>